<organism evidence="1 2">
    <name type="scientific">Caerostris darwini</name>
    <dbReference type="NCBI Taxonomy" id="1538125"/>
    <lineage>
        <taxon>Eukaryota</taxon>
        <taxon>Metazoa</taxon>
        <taxon>Ecdysozoa</taxon>
        <taxon>Arthropoda</taxon>
        <taxon>Chelicerata</taxon>
        <taxon>Arachnida</taxon>
        <taxon>Araneae</taxon>
        <taxon>Araneomorphae</taxon>
        <taxon>Entelegynae</taxon>
        <taxon>Araneoidea</taxon>
        <taxon>Araneidae</taxon>
        <taxon>Caerostris</taxon>
    </lineage>
</organism>
<dbReference type="EMBL" id="BPLQ01005796">
    <property type="protein sequence ID" value="GIY17266.1"/>
    <property type="molecule type" value="Genomic_DNA"/>
</dbReference>
<sequence>MLCYCIDLIFHRYFHKPNIQSPVLNSWLQSIRHTQLLHDHQCPMRHNVKEIAGPIKANDEIVPKNNLDPLFRENMLLHLLFALLRQEQFFLCHKRSRPQITW</sequence>
<accession>A0AAV4R8G0</accession>
<proteinExistence type="predicted"/>
<dbReference type="AlphaFoldDB" id="A0AAV4R8G0"/>
<evidence type="ECO:0000313" key="2">
    <source>
        <dbReference type="Proteomes" id="UP001054837"/>
    </source>
</evidence>
<reference evidence="1 2" key="1">
    <citation type="submission" date="2021-06" db="EMBL/GenBank/DDBJ databases">
        <title>Caerostris darwini draft genome.</title>
        <authorList>
            <person name="Kono N."/>
            <person name="Arakawa K."/>
        </authorList>
    </citation>
    <scope>NUCLEOTIDE SEQUENCE [LARGE SCALE GENOMIC DNA]</scope>
</reference>
<comment type="caution">
    <text evidence="1">The sequence shown here is derived from an EMBL/GenBank/DDBJ whole genome shotgun (WGS) entry which is preliminary data.</text>
</comment>
<gene>
    <name evidence="1" type="ORF">CDAR_218331</name>
</gene>
<name>A0AAV4R8G0_9ARAC</name>
<evidence type="ECO:0000313" key="1">
    <source>
        <dbReference type="EMBL" id="GIY17266.1"/>
    </source>
</evidence>
<protein>
    <submittedName>
        <fullName evidence="1">Uncharacterized protein</fullName>
    </submittedName>
</protein>
<dbReference type="Proteomes" id="UP001054837">
    <property type="component" value="Unassembled WGS sequence"/>
</dbReference>
<keyword evidence="2" id="KW-1185">Reference proteome</keyword>